<protein>
    <recommendedName>
        <fullName evidence="4">Zn(2)-C6 fungal-type domain-containing protein</fullName>
    </recommendedName>
</protein>
<gene>
    <name evidence="5" type="ORF">AU210_009387</name>
</gene>
<dbReference type="PANTHER" id="PTHR10151:SF120">
    <property type="entry name" value="BIS(5'-ADENOSYL)-TRIPHOSPHATASE"/>
    <property type="match status" value="1"/>
</dbReference>
<dbReference type="PROSITE" id="PS50048">
    <property type="entry name" value="ZN2_CY6_FUNGAL_2"/>
    <property type="match status" value="1"/>
</dbReference>
<dbReference type="STRING" id="327505.A0A2H3H8R6"/>
<proteinExistence type="predicted"/>
<evidence type="ECO:0000256" key="3">
    <source>
        <dbReference type="SAM" id="Phobius"/>
    </source>
</evidence>
<dbReference type="GO" id="GO:0008270">
    <property type="term" value="F:zinc ion binding"/>
    <property type="evidence" value="ECO:0007669"/>
    <property type="project" value="InterPro"/>
</dbReference>
<feature type="transmembrane region" description="Helical" evidence="3">
    <location>
        <begin position="602"/>
        <end position="621"/>
    </location>
</feature>
<evidence type="ECO:0000313" key="5">
    <source>
        <dbReference type="EMBL" id="PCD33152.1"/>
    </source>
</evidence>
<dbReference type="Pfam" id="PF01663">
    <property type="entry name" value="Phosphodiest"/>
    <property type="match status" value="1"/>
</dbReference>
<dbReference type="GO" id="GO:0047429">
    <property type="term" value="F:nucleoside triphosphate diphosphatase activity"/>
    <property type="evidence" value="ECO:0007669"/>
    <property type="project" value="TreeGrafter"/>
</dbReference>
<comment type="caution">
    <text evidence="5">The sequence shown here is derived from an EMBL/GenBank/DDBJ whole genome shotgun (WGS) entry which is preliminary data.</text>
</comment>
<dbReference type="AlphaFoldDB" id="A0A2H3H8R6"/>
<feature type="compositionally biased region" description="Low complexity" evidence="2">
    <location>
        <begin position="505"/>
        <end position="518"/>
    </location>
</feature>
<feature type="compositionally biased region" description="Basic residues" evidence="2">
    <location>
        <begin position="527"/>
        <end position="539"/>
    </location>
</feature>
<sequence length="1172" mass="131923">MSLTARERRNPPSRRKSCTACTKAKRRCDFALPACLRCSQRQISCQYPTRTIRGQLTPQSESPETVSPCLLSNESSPEVSGSFPISGSIIEDFNAIISRIDASSNGLDTFDLPLEDVALELAQQPLTLTGPSTQDFGNVSAHILNRLQWAVDEIKEAPKKMVLENQTPWCHPLLYKDAMPRSMQDAHSSCALYMAKNRVNSPIIFRSIESRVNDLLSAPPPITPLDCLAHTQALILYQIIRLYDGDIGARTSAERIIPAIEASAISLFSYAQFDIEGTPGTLPLYPIAPTKAFWQDWILQESLRRTLLFSFYLVQTYRIMSGCKMLQCDGRLGLCHSWTLSAYLWNAMTPLGFAEAWRDKDHYVVTNAIFNGVLAEAEADDIDVFGKIMISSLLGRDEAEVIMSFHNLNTNPSREDRDNASFLSPVAYDDDASSLHSRSDQDTDTDDDELISRARNSRELRAHDRIVLMEEEDIDRLVTDSRQKKERERRGSGLAVPNIGKMFGRRGSSSGTRSINSSAENLVIEKRKTRRQRRQKKREKLVEHAQHGEDGELMYEMEEGGMKEGSSTGESSERDDSDELDRHHLNMIAEAKAQRRRSWRRWVFIHSLIAIGFAILILLAWKLSKNRRNRFTKANQPLVSNGTALFAPTSLIISLDGFRADFLQRGLTPTLNSFVAEGVSPKWMHPSFPSVTFPNHYTLATGLYPESHGIVSNTFWDPDMQSQFYYTHPGQSLDPKWWGGEPFWVTAEKQGVRSAVHMWPGSEAHVLHTEPSLMDKFNGKETLENKVARIMEFLDMPGFEDKTVDTGNMRPQLIAAYVPHVDSDGHKFGPNSTEIRQTIKNVDGMLGQVFHGLEQRNLTDIVNVIVVSDHGMATTDISRLIQLEDLIDTDKIEHIDGWPLYGLRPKNPDDLKGLYYELKEKSKSNPNFEVYLRDVDMPERYHFSKHHRIAPLWVVPETGWAIVTKDEFDVEEGKKKNLVYHPRGLHGYDHEHPLMRAIFIARGPAFPHPANSQIEVFQNIEVYNMLCDSVGLTPSSNNGTLRLPLKPIGVHKPEDTPEEPADPPSAPKKPARPTLSEKPSHPERPTVPQKPTQPERPTVPVAPTQSAKATVSLKKPAKPSKSAVPSKDSGGKDGDSDSDSDSGDEDDDKDEGIWDWFTHKVEKVWHKITGDD</sequence>
<dbReference type="InterPro" id="IPR001138">
    <property type="entry name" value="Zn2Cys6_DnaBD"/>
</dbReference>
<reference evidence="5 6" key="2">
    <citation type="journal article" date="2017" name="Sci. Rep.">
        <title>A mobile pathogenicity chromosome in Fusarium oxysporum for infection of multiple cucurbit species.</title>
        <authorList>
            <person name="van Dam P."/>
            <person name="Fokkens L."/>
            <person name="Ayukawa Y."/>
            <person name="van der Gragt M."/>
            <person name="Ter Horst A."/>
            <person name="Brankovics B."/>
            <person name="Houterman P.M."/>
            <person name="Arie T."/>
            <person name="Rep M."/>
        </authorList>
    </citation>
    <scope>NUCLEOTIDE SEQUENCE [LARGE SCALE GENOMIC DNA]</scope>
    <source>
        <strain evidence="5 6">Forc016</strain>
    </source>
</reference>
<dbReference type="Proteomes" id="UP000219602">
    <property type="component" value="Chromosome 8"/>
</dbReference>
<evidence type="ECO:0000313" key="6">
    <source>
        <dbReference type="Proteomes" id="UP000219602"/>
    </source>
</evidence>
<name>A0A2H3H8R6_FUSOX</name>
<dbReference type="EMBL" id="MABQ02000006">
    <property type="protein sequence ID" value="PCD33152.1"/>
    <property type="molecule type" value="Genomic_DNA"/>
</dbReference>
<evidence type="ECO:0000256" key="1">
    <source>
        <dbReference type="ARBA" id="ARBA00023242"/>
    </source>
</evidence>
<feature type="region of interest" description="Disordered" evidence="2">
    <location>
        <begin position="478"/>
        <end position="580"/>
    </location>
</feature>
<dbReference type="CDD" id="cd00067">
    <property type="entry name" value="GAL4"/>
    <property type="match status" value="1"/>
</dbReference>
<feature type="compositionally biased region" description="Basic and acidic residues" evidence="2">
    <location>
        <begin position="540"/>
        <end position="550"/>
    </location>
</feature>
<dbReference type="SUPFAM" id="SSF53649">
    <property type="entry name" value="Alkaline phosphatase-like"/>
    <property type="match status" value="1"/>
</dbReference>
<feature type="region of interest" description="Disordered" evidence="2">
    <location>
        <begin position="431"/>
        <end position="455"/>
    </location>
</feature>
<dbReference type="InterPro" id="IPR017850">
    <property type="entry name" value="Alkaline_phosphatase_core_sf"/>
</dbReference>
<dbReference type="GO" id="GO:0009141">
    <property type="term" value="P:nucleoside triphosphate metabolic process"/>
    <property type="evidence" value="ECO:0007669"/>
    <property type="project" value="TreeGrafter"/>
</dbReference>
<keyword evidence="3" id="KW-0812">Transmembrane</keyword>
<dbReference type="PANTHER" id="PTHR10151">
    <property type="entry name" value="ECTONUCLEOTIDE PYROPHOSPHATASE/PHOSPHODIESTERASE"/>
    <property type="match status" value="1"/>
</dbReference>
<feature type="compositionally biased region" description="Basic and acidic residues" evidence="2">
    <location>
        <begin position="478"/>
        <end position="491"/>
    </location>
</feature>
<dbReference type="Gene3D" id="3.40.720.10">
    <property type="entry name" value="Alkaline Phosphatase, subunit A"/>
    <property type="match status" value="1"/>
</dbReference>
<dbReference type="SMART" id="SM00066">
    <property type="entry name" value="GAL4"/>
    <property type="match status" value="1"/>
</dbReference>
<reference evidence="5 6" key="1">
    <citation type="journal article" date="2016" name="Environ. Microbiol.">
        <title>Effector profiles distinguish formae speciales of Fusarium oxysporum.</title>
        <authorList>
            <person name="van Dam P."/>
            <person name="Fokkens L."/>
            <person name="Schmidt S.M."/>
            <person name="Linmans J.H."/>
            <person name="Kistler H.C."/>
            <person name="Ma L.J."/>
            <person name="Rep M."/>
        </authorList>
    </citation>
    <scope>NUCLEOTIDE SEQUENCE [LARGE SCALE GENOMIC DNA]</scope>
    <source>
        <strain evidence="5 6">Forc016</strain>
    </source>
</reference>
<dbReference type="CDD" id="cd16018">
    <property type="entry name" value="Enpp"/>
    <property type="match status" value="1"/>
</dbReference>
<keyword evidence="1" id="KW-0539">Nucleus</keyword>
<dbReference type="PROSITE" id="PS00463">
    <property type="entry name" value="ZN2_CY6_FUNGAL_1"/>
    <property type="match status" value="1"/>
</dbReference>
<accession>A0A2H3H8R6</accession>
<dbReference type="GO" id="GO:0017111">
    <property type="term" value="F:ribonucleoside triphosphate phosphatase activity"/>
    <property type="evidence" value="ECO:0007669"/>
    <property type="project" value="TreeGrafter"/>
</dbReference>
<evidence type="ECO:0000259" key="4">
    <source>
        <dbReference type="PROSITE" id="PS50048"/>
    </source>
</evidence>
<evidence type="ECO:0000256" key="2">
    <source>
        <dbReference type="SAM" id="MobiDB-lite"/>
    </source>
</evidence>
<dbReference type="Gene3D" id="3.30.1360.180">
    <property type="match status" value="1"/>
</dbReference>
<dbReference type="InterPro" id="IPR002591">
    <property type="entry name" value="Phosphodiest/P_Trfase"/>
</dbReference>
<organism evidence="5 6">
    <name type="scientific">Fusarium oxysporum f. sp. radicis-cucumerinum</name>
    <dbReference type="NCBI Taxonomy" id="327505"/>
    <lineage>
        <taxon>Eukaryota</taxon>
        <taxon>Fungi</taxon>
        <taxon>Dikarya</taxon>
        <taxon>Ascomycota</taxon>
        <taxon>Pezizomycotina</taxon>
        <taxon>Sordariomycetes</taxon>
        <taxon>Hypocreomycetidae</taxon>
        <taxon>Hypocreales</taxon>
        <taxon>Nectriaceae</taxon>
        <taxon>Fusarium</taxon>
        <taxon>Fusarium oxysporum species complex</taxon>
    </lineage>
</organism>
<feature type="region of interest" description="Disordered" evidence="2">
    <location>
        <begin position="1034"/>
        <end position="1153"/>
    </location>
</feature>
<feature type="domain" description="Zn(2)-C6 fungal-type" evidence="4">
    <location>
        <begin position="17"/>
        <end position="47"/>
    </location>
</feature>
<dbReference type="GO" id="GO:0000981">
    <property type="term" value="F:DNA-binding transcription factor activity, RNA polymerase II-specific"/>
    <property type="evidence" value="ECO:0007669"/>
    <property type="project" value="InterPro"/>
</dbReference>
<dbReference type="FunFam" id="3.30.1360.180:FF:000003">
    <property type="entry name" value="Type I phosphodiesterase/nucleotide pyrophosphatase family protein"/>
    <property type="match status" value="1"/>
</dbReference>
<dbReference type="SUPFAM" id="SSF57701">
    <property type="entry name" value="Zn2/Cys6 DNA-binding domain"/>
    <property type="match status" value="1"/>
</dbReference>
<keyword evidence="3" id="KW-1133">Transmembrane helix</keyword>
<keyword evidence="3" id="KW-0472">Membrane</keyword>
<dbReference type="Gene3D" id="4.10.240.10">
    <property type="entry name" value="Zn(2)-C6 fungal-type DNA-binding domain"/>
    <property type="match status" value="1"/>
</dbReference>
<feature type="compositionally biased region" description="Acidic residues" evidence="2">
    <location>
        <begin position="1136"/>
        <end position="1150"/>
    </location>
</feature>
<dbReference type="Pfam" id="PF00172">
    <property type="entry name" value="Zn_clus"/>
    <property type="match status" value="1"/>
</dbReference>
<feature type="compositionally biased region" description="Low complexity" evidence="2">
    <location>
        <begin position="1111"/>
        <end position="1128"/>
    </location>
</feature>
<dbReference type="InterPro" id="IPR036864">
    <property type="entry name" value="Zn2-C6_fun-type_DNA-bd_sf"/>
</dbReference>